<proteinExistence type="predicted"/>
<evidence type="ECO:0000313" key="1">
    <source>
        <dbReference type="EMBL" id="AOS46132.1"/>
    </source>
</evidence>
<gene>
    <name evidence="1" type="ORF">Verru16b_03228</name>
</gene>
<keyword evidence="2" id="KW-1185">Reference proteome</keyword>
<name>A0A1D8AZ03_9BACT</name>
<accession>A0A1D8AZ03</accession>
<dbReference type="Proteomes" id="UP000095228">
    <property type="component" value="Chromosome"/>
</dbReference>
<sequence length="122" mass="13683">MKNFILMLILGGTFALSYGAETQSYALRLGESPVNAPDVQQQYKTLSGRLIAEYLETGKLSRDSVEAYQLMVGIANRSGVRLERAPLRTTDERNLGPALLIARFEALTLGYDRIYRLKLQNQ</sequence>
<organism evidence="1 2">
    <name type="scientific">Lacunisphaera limnophila</name>
    <dbReference type="NCBI Taxonomy" id="1838286"/>
    <lineage>
        <taxon>Bacteria</taxon>
        <taxon>Pseudomonadati</taxon>
        <taxon>Verrucomicrobiota</taxon>
        <taxon>Opitutia</taxon>
        <taxon>Opitutales</taxon>
        <taxon>Opitutaceae</taxon>
        <taxon>Lacunisphaera</taxon>
    </lineage>
</organism>
<dbReference type="STRING" id="1838286.Verru16b_03228"/>
<reference evidence="1 2" key="1">
    <citation type="submission" date="2016-06" db="EMBL/GenBank/DDBJ databases">
        <title>Three novel species with peptidoglycan cell walls form the new genus Lacunisphaera gen. nov. in the family Opitutaceae of the verrucomicrobial subdivision 4.</title>
        <authorList>
            <person name="Rast P."/>
            <person name="Gloeckner I."/>
            <person name="Jogler M."/>
            <person name="Boedeker C."/>
            <person name="Jeske O."/>
            <person name="Wiegand S."/>
            <person name="Reinhardt R."/>
            <person name="Schumann P."/>
            <person name="Rohde M."/>
            <person name="Spring S."/>
            <person name="Gloeckner F.O."/>
            <person name="Jogler C."/>
        </authorList>
    </citation>
    <scope>NUCLEOTIDE SEQUENCE [LARGE SCALE GENOMIC DNA]</scope>
    <source>
        <strain evidence="1 2">IG16b</strain>
    </source>
</reference>
<evidence type="ECO:0000313" key="2">
    <source>
        <dbReference type="Proteomes" id="UP000095228"/>
    </source>
</evidence>
<protein>
    <submittedName>
        <fullName evidence="1">Uncharacterized protein</fullName>
    </submittedName>
</protein>
<dbReference type="KEGG" id="obg:Verru16b_03228"/>
<dbReference type="EMBL" id="CP016094">
    <property type="protein sequence ID" value="AOS46132.1"/>
    <property type="molecule type" value="Genomic_DNA"/>
</dbReference>
<dbReference type="RefSeq" id="WP_069963217.1">
    <property type="nucleotide sequence ID" value="NZ_CP016094.1"/>
</dbReference>
<dbReference type="AlphaFoldDB" id="A0A1D8AZ03"/>